<dbReference type="OrthoDB" id="9813814at2"/>
<dbReference type="Pfam" id="PF00842">
    <property type="entry name" value="Ala_racemase_C"/>
    <property type="match status" value="1"/>
</dbReference>
<dbReference type="HAMAP" id="MF_01201">
    <property type="entry name" value="Ala_racemase"/>
    <property type="match status" value="1"/>
</dbReference>
<dbReference type="UniPathway" id="UPA00042">
    <property type="reaction ID" value="UER00497"/>
</dbReference>
<evidence type="ECO:0000313" key="8">
    <source>
        <dbReference type="EMBL" id="BAK34217.1"/>
    </source>
</evidence>
<keyword evidence="3 4" id="KW-0413">Isomerase</keyword>
<dbReference type="SUPFAM" id="SSF51419">
    <property type="entry name" value="PLP-binding barrel"/>
    <property type="match status" value="1"/>
</dbReference>
<dbReference type="Proteomes" id="UP000007947">
    <property type="component" value="Chromosome"/>
</dbReference>
<evidence type="ECO:0000256" key="4">
    <source>
        <dbReference type="HAMAP-Rule" id="MF_01201"/>
    </source>
</evidence>
<name>F5XNV3_MICPN</name>
<sequence length="401" mass="41834">MSPYIDPSTASAVIDLDAFAANIETLRAHVAPAAVMVVVKADAYGHGLLECARAARDAGADWLGVATPGEALALRAAGDRGLLLAWLYGPQEDLTPLLAAEVDVSAQSVDQLDRIAAGARAVGRRARVHLKIDTGLSRNGATAAEWPAICAGARCAEQAGVVEVVGVWSHLASADEPGAVSVGAQQEAFENAYRVALQAGLQPAIRHLANSAGAMIWPETRYDLVRLGIATYGIEPDAGIADLAGISLRPVMRLRAQLVNVKAVATGAGVSYGHTWHAPAPATLGLVPLGYGDGIPRRAGNRAEVGWRGRRAPIRGRVCMDQFVVELVDRQLSAASPVVEVGEEVTLFGPGDHGEPTAAEWAGWCDTIGYEIVTRIGSRVPRVYLRRSASGDSAAAEGEGG</sequence>
<dbReference type="Gene3D" id="3.20.20.10">
    <property type="entry name" value="Alanine racemase"/>
    <property type="match status" value="1"/>
</dbReference>
<dbReference type="InterPro" id="IPR001608">
    <property type="entry name" value="Ala_racemase_N"/>
</dbReference>
<protein>
    <recommendedName>
        <fullName evidence="4">Alanine racemase</fullName>
        <ecNumber evidence="4">5.1.1.1</ecNumber>
    </recommendedName>
</protein>
<dbReference type="GO" id="GO:0030632">
    <property type="term" value="P:D-alanine biosynthetic process"/>
    <property type="evidence" value="ECO:0007669"/>
    <property type="project" value="UniProtKB-UniRule"/>
</dbReference>
<dbReference type="InterPro" id="IPR011079">
    <property type="entry name" value="Ala_racemase_C"/>
</dbReference>
<dbReference type="Gene3D" id="2.40.37.10">
    <property type="entry name" value="Lyase, Ornithine Decarboxylase, Chain A, domain 1"/>
    <property type="match status" value="1"/>
</dbReference>
<evidence type="ECO:0000256" key="2">
    <source>
        <dbReference type="ARBA" id="ARBA00022898"/>
    </source>
</evidence>
<dbReference type="InterPro" id="IPR009006">
    <property type="entry name" value="Ala_racemase/Decarboxylase_C"/>
</dbReference>
<evidence type="ECO:0000256" key="1">
    <source>
        <dbReference type="ARBA" id="ARBA00001933"/>
    </source>
</evidence>
<feature type="modified residue" description="N6-(pyridoxal phosphate)lysine" evidence="4 5">
    <location>
        <position position="40"/>
    </location>
</feature>
<proteinExistence type="inferred from homology"/>
<evidence type="ECO:0000256" key="6">
    <source>
        <dbReference type="PIRSR" id="PIRSR600821-52"/>
    </source>
</evidence>
<organism evidence="8 9">
    <name type="scientific">Microlunatus phosphovorus (strain ATCC 700054 / DSM 10555 / JCM 9379 / NBRC 101784 / NCIMB 13414 / VKM Ac-1990 / NM-1)</name>
    <dbReference type="NCBI Taxonomy" id="1032480"/>
    <lineage>
        <taxon>Bacteria</taxon>
        <taxon>Bacillati</taxon>
        <taxon>Actinomycetota</taxon>
        <taxon>Actinomycetes</taxon>
        <taxon>Propionibacteriales</taxon>
        <taxon>Propionibacteriaceae</taxon>
        <taxon>Microlunatus</taxon>
    </lineage>
</organism>
<dbReference type="EC" id="5.1.1.1" evidence="4"/>
<dbReference type="RefSeq" id="WP_013862100.1">
    <property type="nucleotide sequence ID" value="NC_015635.1"/>
</dbReference>
<dbReference type="GO" id="GO:0005829">
    <property type="term" value="C:cytosol"/>
    <property type="evidence" value="ECO:0007669"/>
    <property type="project" value="TreeGrafter"/>
</dbReference>
<dbReference type="KEGG" id="mph:MLP_12030"/>
<comment type="cofactor">
    <cofactor evidence="1 4 5">
        <name>pyridoxal 5'-phosphate</name>
        <dbReference type="ChEBI" id="CHEBI:597326"/>
    </cofactor>
</comment>
<dbReference type="GO" id="GO:0009252">
    <property type="term" value="P:peptidoglycan biosynthetic process"/>
    <property type="evidence" value="ECO:0007669"/>
    <property type="project" value="TreeGrafter"/>
</dbReference>
<dbReference type="STRING" id="1032480.MLP_12030"/>
<dbReference type="NCBIfam" id="TIGR00492">
    <property type="entry name" value="alr"/>
    <property type="match status" value="1"/>
</dbReference>
<dbReference type="EMBL" id="AP012204">
    <property type="protein sequence ID" value="BAK34217.1"/>
    <property type="molecule type" value="Genomic_DNA"/>
</dbReference>
<dbReference type="InterPro" id="IPR020622">
    <property type="entry name" value="Ala_racemase_pyridoxalP-BS"/>
</dbReference>
<dbReference type="Pfam" id="PF01168">
    <property type="entry name" value="Ala_racemase_N"/>
    <property type="match status" value="1"/>
</dbReference>
<keyword evidence="9" id="KW-1185">Reference proteome</keyword>
<dbReference type="InterPro" id="IPR000821">
    <property type="entry name" value="Ala_racemase"/>
</dbReference>
<dbReference type="FunFam" id="3.20.20.10:FF:000002">
    <property type="entry name" value="Alanine racemase"/>
    <property type="match status" value="1"/>
</dbReference>
<dbReference type="GO" id="GO:0008784">
    <property type="term" value="F:alanine racemase activity"/>
    <property type="evidence" value="ECO:0007669"/>
    <property type="project" value="UniProtKB-UniRule"/>
</dbReference>
<feature type="binding site" evidence="4 6">
    <location>
        <position position="138"/>
    </location>
    <ligand>
        <name>substrate</name>
    </ligand>
</feature>
<dbReference type="GO" id="GO:0030170">
    <property type="term" value="F:pyridoxal phosphate binding"/>
    <property type="evidence" value="ECO:0007669"/>
    <property type="project" value="UniProtKB-UniRule"/>
</dbReference>
<dbReference type="PRINTS" id="PR00992">
    <property type="entry name" value="ALARACEMASE"/>
</dbReference>
<feature type="domain" description="Alanine racemase C-terminal" evidence="7">
    <location>
        <begin position="251"/>
        <end position="385"/>
    </location>
</feature>
<dbReference type="PANTHER" id="PTHR30511">
    <property type="entry name" value="ALANINE RACEMASE"/>
    <property type="match status" value="1"/>
</dbReference>
<dbReference type="SMART" id="SM01005">
    <property type="entry name" value="Ala_racemase_C"/>
    <property type="match status" value="1"/>
</dbReference>
<evidence type="ECO:0000256" key="3">
    <source>
        <dbReference type="ARBA" id="ARBA00023235"/>
    </source>
</evidence>
<feature type="active site" description="Proton acceptor; specific for D-alanine" evidence="4">
    <location>
        <position position="40"/>
    </location>
</feature>
<comment type="pathway">
    <text evidence="4">Amino-acid biosynthesis; D-alanine biosynthesis; D-alanine from L-alanine: step 1/1.</text>
</comment>
<dbReference type="AlphaFoldDB" id="F5XNV3"/>
<dbReference type="PROSITE" id="PS00395">
    <property type="entry name" value="ALANINE_RACEMASE"/>
    <property type="match status" value="1"/>
</dbReference>
<feature type="binding site" evidence="4 6">
    <location>
        <position position="320"/>
    </location>
    <ligand>
        <name>substrate</name>
    </ligand>
</feature>
<dbReference type="HOGENOM" id="CLU_028393_0_0_11"/>
<reference evidence="8 9" key="1">
    <citation type="submission" date="2011-05" db="EMBL/GenBank/DDBJ databases">
        <title>Whole genome sequence of Microlunatus phosphovorus NM-1.</title>
        <authorList>
            <person name="Hosoyama A."/>
            <person name="Sasaki K."/>
            <person name="Harada T."/>
            <person name="Igarashi R."/>
            <person name="Kawakoshi A."/>
            <person name="Sasagawa M."/>
            <person name="Fukada J."/>
            <person name="Nakamura S."/>
            <person name="Katano Y."/>
            <person name="Hanada S."/>
            <person name="Kamagata Y."/>
            <person name="Nakamura N."/>
            <person name="Yamazaki S."/>
            <person name="Fujita N."/>
        </authorList>
    </citation>
    <scope>NUCLEOTIDE SEQUENCE [LARGE SCALE GENOMIC DNA]</scope>
    <source>
        <strain evidence="9">ATCC 700054 / DSM 10555 / JCM 9379 / NBRC 101784 / NCIMB 13414 / VKM Ac-1990 / NM-1</strain>
    </source>
</reference>
<gene>
    <name evidence="8" type="primary">alr</name>
    <name evidence="8" type="ordered locus">MLP_12030</name>
</gene>
<accession>F5XNV3</accession>
<feature type="active site" description="Proton acceptor; specific for L-alanine" evidence="4">
    <location>
        <position position="272"/>
    </location>
</feature>
<evidence type="ECO:0000259" key="7">
    <source>
        <dbReference type="SMART" id="SM01005"/>
    </source>
</evidence>
<keyword evidence="2 4" id="KW-0663">Pyridoxal phosphate</keyword>
<comment type="similarity">
    <text evidence="4">Belongs to the alanine racemase family.</text>
</comment>
<dbReference type="SUPFAM" id="SSF50621">
    <property type="entry name" value="Alanine racemase C-terminal domain-like"/>
    <property type="match status" value="1"/>
</dbReference>
<dbReference type="eggNOG" id="COG0787">
    <property type="taxonomic scope" value="Bacteria"/>
</dbReference>
<comment type="function">
    <text evidence="4">Catalyzes the interconversion of L-alanine and D-alanine. May also act on other amino acids.</text>
</comment>
<comment type="catalytic activity">
    <reaction evidence="4">
        <text>L-alanine = D-alanine</text>
        <dbReference type="Rhea" id="RHEA:20249"/>
        <dbReference type="ChEBI" id="CHEBI:57416"/>
        <dbReference type="ChEBI" id="CHEBI:57972"/>
        <dbReference type="EC" id="5.1.1.1"/>
    </reaction>
</comment>
<dbReference type="InterPro" id="IPR029066">
    <property type="entry name" value="PLP-binding_barrel"/>
</dbReference>
<evidence type="ECO:0000256" key="5">
    <source>
        <dbReference type="PIRSR" id="PIRSR600821-50"/>
    </source>
</evidence>
<evidence type="ECO:0000313" key="9">
    <source>
        <dbReference type="Proteomes" id="UP000007947"/>
    </source>
</evidence>
<dbReference type="PANTHER" id="PTHR30511:SF0">
    <property type="entry name" value="ALANINE RACEMASE, CATABOLIC-RELATED"/>
    <property type="match status" value="1"/>
</dbReference>
<dbReference type="CDD" id="cd00430">
    <property type="entry name" value="PLPDE_III_AR"/>
    <property type="match status" value="1"/>
</dbReference>